<organism evidence="1 2">
    <name type="scientific">Nonomuraea wenchangensis</name>
    <dbReference type="NCBI Taxonomy" id="568860"/>
    <lineage>
        <taxon>Bacteria</taxon>
        <taxon>Bacillati</taxon>
        <taxon>Actinomycetota</taxon>
        <taxon>Actinomycetes</taxon>
        <taxon>Streptosporangiales</taxon>
        <taxon>Streptosporangiaceae</taxon>
        <taxon>Nonomuraea</taxon>
    </lineage>
</organism>
<proteinExistence type="predicted"/>
<dbReference type="Proteomes" id="UP000199361">
    <property type="component" value="Unassembled WGS sequence"/>
</dbReference>
<dbReference type="EMBL" id="FOHX01000003">
    <property type="protein sequence ID" value="SET49392.1"/>
    <property type="molecule type" value="Genomic_DNA"/>
</dbReference>
<name>A0A1I0EW74_9ACTN</name>
<reference evidence="1 2" key="1">
    <citation type="submission" date="2016-10" db="EMBL/GenBank/DDBJ databases">
        <authorList>
            <person name="de Groot N.N."/>
        </authorList>
    </citation>
    <scope>NUCLEOTIDE SEQUENCE [LARGE SCALE GENOMIC DNA]</scope>
    <source>
        <strain evidence="1 2">CGMCC 4.5598</strain>
    </source>
</reference>
<dbReference type="AlphaFoldDB" id="A0A1I0EW74"/>
<protein>
    <submittedName>
        <fullName evidence="1">Uncharacterized protein</fullName>
    </submittedName>
</protein>
<evidence type="ECO:0000313" key="2">
    <source>
        <dbReference type="Proteomes" id="UP000199361"/>
    </source>
</evidence>
<gene>
    <name evidence="1" type="ORF">SAMN05421811_103217</name>
</gene>
<sequence length="80" mass="9207">MQGEPPVVKLPGHPAKAGYLIAWRQKSDRSWEAQVQYVMDVPGGYRAHLEKPYTSWFQAHEVEPVEGEDYRRVPRIRSGS</sequence>
<evidence type="ECO:0000313" key="1">
    <source>
        <dbReference type="EMBL" id="SET49392.1"/>
    </source>
</evidence>
<accession>A0A1I0EW74</accession>
<dbReference type="STRING" id="568860.SAMN05421811_103217"/>
<keyword evidence="2" id="KW-1185">Reference proteome</keyword>